<proteinExistence type="predicted"/>
<keyword evidence="2" id="KW-1185">Reference proteome</keyword>
<comment type="caution">
    <text evidence="1">The sequence shown here is derived from an EMBL/GenBank/DDBJ whole genome shotgun (WGS) entry which is preliminary data.</text>
</comment>
<reference evidence="1 2" key="1">
    <citation type="journal article" date="2018" name="Nat. Genet.">
        <title>The Rosa genome provides new insights in the design of modern roses.</title>
        <authorList>
            <person name="Bendahmane M."/>
        </authorList>
    </citation>
    <scope>NUCLEOTIDE SEQUENCE [LARGE SCALE GENOMIC DNA]</scope>
    <source>
        <strain evidence="2">cv. Old Blush</strain>
    </source>
</reference>
<evidence type="ECO:0000313" key="2">
    <source>
        <dbReference type="Proteomes" id="UP000238479"/>
    </source>
</evidence>
<protein>
    <submittedName>
        <fullName evidence="1">Uncharacterized protein</fullName>
    </submittedName>
</protein>
<name>A0A2P6QPZ9_ROSCH</name>
<dbReference type="Proteomes" id="UP000238479">
    <property type="component" value="Chromosome 4"/>
</dbReference>
<evidence type="ECO:0000313" key="1">
    <source>
        <dbReference type="EMBL" id="PRQ36260.1"/>
    </source>
</evidence>
<organism evidence="1 2">
    <name type="scientific">Rosa chinensis</name>
    <name type="common">China rose</name>
    <dbReference type="NCBI Taxonomy" id="74649"/>
    <lineage>
        <taxon>Eukaryota</taxon>
        <taxon>Viridiplantae</taxon>
        <taxon>Streptophyta</taxon>
        <taxon>Embryophyta</taxon>
        <taxon>Tracheophyta</taxon>
        <taxon>Spermatophyta</taxon>
        <taxon>Magnoliopsida</taxon>
        <taxon>eudicotyledons</taxon>
        <taxon>Gunneridae</taxon>
        <taxon>Pentapetalae</taxon>
        <taxon>rosids</taxon>
        <taxon>fabids</taxon>
        <taxon>Rosales</taxon>
        <taxon>Rosaceae</taxon>
        <taxon>Rosoideae</taxon>
        <taxon>Rosoideae incertae sedis</taxon>
        <taxon>Rosa</taxon>
    </lineage>
</organism>
<sequence>MLADQIGGFNFVWSLRTITVELRTAVSVSDIEPKWSGSYPQGLPRVPVSSCCEDPASP</sequence>
<dbReference type="EMBL" id="PDCK01000042">
    <property type="protein sequence ID" value="PRQ36260.1"/>
    <property type="molecule type" value="Genomic_DNA"/>
</dbReference>
<accession>A0A2P6QPZ9</accession>
<dbReference type="AlphaFoldDB" id="A0A2P6QPZ9"/>
<dbReference type="Gramene" id="PRQ36260">
    <property type="protein sequence ID" value="PRQ36260"/>
    <property type="gene ID" value="RchiOBHm_Chr4g0389471"/>
</dbReference>
<gene>
    <name evidence="1" type="ORF">RchiOBHm_Chr4g0389471</name>
</gene>